<evidence type="ECO:0000256" key="1">
    <source>
        <dbReference type="SAM" id="Phobius"/>
    </source>
</evidence>
<name>H6CAM9_EXODN</name>
<keyword evidence="1" id="KW-0472">Membrane</keyword>
<sequence length="100" mass="11600">MRSPYMIVYCRYLAASLLILRWTFLWSSGQPWEPPLCSLLSLNSFPSQKTFFFLIPLIFSLGLLFVCVVVQNRTNVDDRARLDNSQPGNMHSTTLEFHKI</sequence>
<dbReference type="GeneID" id="20313409"/>
<dbReference type="VEuPathDB" id="FungiDB:HMPREF1120_08770"/>
<organism evidence="2 3">
    <name type="scientific">Exophiala dermatitidis (strain ATCC 34100 / CBS 525.76 / NIH/UT8656)</name>
    <name type="common">Black yeast</name>
    <name type="synonym">Wangiella dermatitidis</name>
    <dbReference type="NCBI Taxonomy" id="858893"/>
    <lineage>
        <taxon>Eukaryota</taxon>
        <taxon>Fungi</taxon>
        <taxon>Dikarya</taxon>
        <taxon>Ascomycota</taxon>
        <taxon>Pezizomycotina</taxon>
        <taxon>Eurotiomycetes</taxon>
        <taxon>Chaetothyriomycetidae</taxon>
        <taxon>Chaetothyriales</taxon>
        <taxon>Herpotrichiellaceae</taxon>
        <taxon>Exophiala</taxon>
    </lineage>
</organism>
<evidence type="ECO:0000313" key="2">
    <source>
        <dbReference type="EMBL" id="EHY60826.1"/>
    </source>
</evidence>
<keyword evidence="3" id="KW-1185">Reference proteome</keyword>
<dbReference type="EMBL" id="JH226137">
    <property type="protein sequence ID" value="EHY60826.1"/>
    <property type="molecule type" value="Genomic_DNA"/>
</dbReference>
<keyword evidence="1" id="KW-1133">Transmembrane helix</keyword>
<gene>
    <name evidence="2" type="ORF">HMPREF1120_08770</name>
</gene>
<dbReference type="Proteomes" id="UP000007304">
    <property type="component" value="Unassembled WGS sequence"/>
</dbReference>
<reference evidence="2" key="1">
    <citation type="submission" date="2011-07" db="EMBL/GenBank/DDBJ databases">
        <title>The Genome Sequence of Exophiala (Wangiella) dermatitidis NIH/UT8656.</title>
        <authorList>
            <consortium name="The Broad Institute Genome Sequencing Platform"/>
            <person name="Cuomo C."/>
            <person name="Wang Z."/>
            <person name="Hunicke-Smith S."/>
            <person name="Szanislo P.J."/>
            <person name="Earl A."/>
            <person name="Young S.K."/>
            <person name="Zeng Q."/>
            <person name="Gargeya S."/>
            <person name="Fitzgerald M."/>
            <person name="Haas B."/>
            <person name="Abouelleil A."/>
            <person name="Alvarado L."/>
            <person name="Arachchi H.M."/>
            <person name="Berlin A."/>
            <person name="Brown A."/>
            <person name="Chapman S.B."/>
            <person name="Chen Z."/>
            <person name="Dunbar C."/>
            <person name="Freedman E."/>
            <person name="Gearin G."/>
            <person name="Gellesch M."/>
            <person name="Goldberg J."/>
            <person name="Griggs A."/>
            <person name="Gujja S."/>
            <person name="Heiman D."/>
            <person name="Howarth C."/>
            <person name="Larson L."/>
            <person name="Lui A."/>
            <person name="MacDonald P.J.P."/>
            <person name="Montmayeur A."/>
            <person name="Murphy C."/>
            <person name="Neiman D."/>
            <person name="Pearson M."/>
            <person name="Priest M."/>
            <person name="Roberts A."/>
            <person name="Saif S."/>
            <person name="Shea T."/>
            <person name="Shenoy N."/>
            <person name="Sisk P."/>
            <person name="Stolte C."/>
            <person name="Sykes S."/>
            <person name="Wortman J."/>
            <person name="Nusbaum C."/>
            <person name="Birren B."/>
        </authorList>
    </citation>
    <scope>NUCLEOTIDE SEQUENCE</scope>
    <source>
        <strain evidence="2">NIH/UT8656</strain>
    </source>
</reference>
<dbReference type="AlphaFoldDB" id="H6CAM9"/>
<proteinExistence type="predicted"/>
<evidence type="ECO:0000313" key="3">
    <source>
        <dbReference type="Proteomes" id="UP000007304"/>
    </source>
</evidence>
<keyword evidence="1" id="KW-0812">Transmembrane</keyword>
<protein>
    <submittedName>
        <fullName evidence="2">Uncharacterized protein</fullName>
    </submittedName>
</protein>
<accession>H6CAM9</accession>
<dbReference type="HOGENOM" id="CLU_2306135_0_0_1"/>
<feature type="transmembrane region" description="Helical" evidence="1">
    <location>
        <begin position="51"/>
        <end position="70"/>
    </location>
</feature>
<dbReference type="InParanoid" id="H6CAM9"/>
<dbReference type="RefSeq" id="XP_009161287.1">
    <property type="nucleotide sequence ID" value="XM_009163039.1"/>
</dbReference>